<dbReference type="AlphaFoldDB" id="G7W4T9"/>
<dbReference type="Proteomes" id="UP000005876">
    <property type="component" value="Chromosome"/>
</dbReference>
<evidence type="ECO:0000313" key="3">
    <source>
        <dbReference type="EMBL" id="AET60489.1"/>
    </source>
</evidence>
<proteinExistence type="predicted"/>
<gene>
    <name evidence="3" type="ordered locus">HPL003_18735</name>
</gene>
<protein>
    <submittedName>
        <fullName evidence="3">Uncharacterized protein</fullName>
    </submittedName>
</protein>
<dbReference type="KEGG" id="pta:HPL003_18735"/>
<dbReference type="STRING" id="985665.HPL003_18735"/>
<dbReference type="Pfam" id="PF24645">
    <property type="entry name" value="DUF7639"/>
    <property type="match status" value="1"/>
</dbReference>
<evidence type="ECO:0000313" key="4">
    <source>
        <dbReference type="Proteomes" id="UP000005876"/>
    </source>
</evidence>
<reference evidence="3 4" key="3">
    <citation type="journal article" date="2012" name="J. Bacteriol.">
        <title>Genome Sequence of Paenibacillus terrae HPL-003, a Xylanase-Producing Bacterium Isolated from Soil Found in Forest Residue.</title>
        <authorList>
            <person name="Shin S.H."/>
            <person name="Kim S."/>
            <person name="Kim J.Y."/>
            <person name="Song H.Y."/>
            <person name="Cho S.J."/>
            <person name="Kim D.R."/>
            <person name="Lee K.I."/>
            <person name="Lim H.K."/>
            <person name="Park N.J."/>
            <person name="Hwang I.T."/>
            <person name="Yang K.S."/>
        </authorList>
    </citation>
    <scope>NUCLEOTIDE SEQUENCE [LARGE SCALE GENOMIC DNA]</scope>
    <source>
        <strain evidence="3 4">HPL-003</strain>
    </source>
</reference>
<organism evidence="3 4">
    <name type="scientific">Paenibacillus terrae (strain HPL-003)</name>
    <dbReference type="NCBI Taxonomy" id="985665"/>
    <lineage>
        <taxon>Bacteria</taxon>
        <taxon>Bacillati</taxon>
        <taxon>Bacillota</taxon>
        <taxon>Bacilli</taxon>
        <taxon>Bacillales</taxon>
        <taxon>Paenibacillaceae</taxon>
        <taxon>Paenibacillus</taxon>
    </lineage>
</organism>
<dbReference type="HOGENOM" id="CLU_078718_0_0_9"/>
<dbReference type="RefSeq" id="WP_014281190.1">
    <property type="nucleotide sequence ID" value="NC_016641.1"/>
</dbReference>
<dbReference type="EMBL" id="CP003107">
    <property type="protein sequence ID" value="AET60489.1"/>
    <property type="molecule type" value="Genomic_DNA"/>
</dbReference>
<dbReference type="Pfam" id="PF24644">
    <property type="entry name" value="DUF7638"/>
    <property type="match status" value="2"/>
</dbReference>
<reference key="2">
    <citation type="submission" date="2011-11" db="EMBL/GenBank/DDBJ databases">
        <authorList>
            <person name="Shin S.H."/>
            <person name="Kim S."/>
            <person name="Kim J.Y."/>
        </authorList>
    </citation>
    <scope>NUCLEOTIDE SEQUENCE</scope>
    <source>
        <strain>HPL-003</strain>
    </source>
</reference>
<feature type="domain" description="DUF7638" evidence="1">
    <location>
        <begin position="3"/>
        <end position="103"/>
    </location>
</feature>
<dbReference type="InterPro" id="IPR056056">
    <property type="entry name" value="DUF7639"/>
</dbReference>
<reference evidence="4" key="1">
    <citation type="submission" date="2011-11" db="EMBL/GenBank/DDBJ databases">
        <title>Complete sequence of Paenibacillus terrae HPL-003.</title>
        <authorList>
            <person name="Shin S.H."/>
            <person name="Kim S."/>
            <person name="Kim J.Y."/>
        </authorList>
    </citation>
    <scope>NUCLEOTIDE SEQUENCE [LARGE SCALE GENOMIC DNA]</scope>
    <source>
        <strain evidence="4">HPL-003</strain>
    </source>
</reference>
<evidence type="ECO:0000259" key="2">
    <source>
        <dbReference type="Pfam" id="PF24645"/>
    </source>
</evidence>
<feature type="domain" description="DUF7639" evidence="2">
    <location>
        <begin position="244"/>
        <end position="301"/>
    </location>
</feature>
<dbReference type="OrthoDB" id="643483at2"/>
<feature type="domain" description="DUF7638" evidence="1">
    <location>
        <begin position="135"/>
        <end position="241"/>
    </location>
</feature>
<dbReference type="InterPro" id="IPR056055">
    <property type="entry name" value="DUF7638"/>
</dbReference>
<accession>G7W4T9</accession>
<evidence type="ECO:0000259" key="1">
    <source>
        <dbReference type="Pfam" id="PF24644"/>
    </source>
</evidence>
<name>G7W4T9_PAETH</name>
<sequence>MQKMYRNKRVEGTRIPGIIHNGSYFLTPIDVYEDGMVNCWDLVDLAGLIGKLESGWIVTDIPEGEHLSIFHLGYFKVTDAHWQFDAQAYYEYIVKVIKQLNPDFTNIYQVHEREKALMEKRRLALSPSPTPFYVARELGYNTNKGNGFYIFCHDGERNHLVDLTVYEDGKVFWTHSGEQHSAMIEDIKVLFENGTFFVDCTEGARIYLSDFAEVTLTGQSELCIQNKYDELIDMHIKLQGGKTASEKCEDAYHAYLIYPSDYTRERLKEAYEQVPEHLRMYLGDMDNRDTDYIRIIYHPDEKREV</sequence>
<dbReference type="eggNOG" id="COG3236">
    <property type="taxonomic scope" value="Bacteria"/>
</dbReference>